<dbReference type="GO" id="GO:0004674">
    <property type="term" value="F:protein serine/threonine kinase activity"/>
    <property type="evidence" value="ECO:0007669"/>
    <property type="project" value="TreeGrafter"/>
</dbReference>
<proteinExistence type="predicted"/>
<dbReference type="PROSITE" id="PS00107">
    <property type="entry name" value="PROTEIN_KINASE_ATP"/>
    <property type="match status" value="1"/>
</dbReference>
<dbReference type="InterPro" id="IPR000719">
    <property type="entry name" value="Prot_kinase_dom"/>
</dbReference>
<evidence type="ECO:0000313" key="5">
    <source>
        <dbReference type="EMBL" id="PVU97488.1"/>
    </source>
</evidence>
<keyword evidence="1 3" id="KW-0547">Nucleotide-binding</keyword>
<dbReference type="SMART" id="SM00220">
    <property type="entry name" value="S_TKc"/>
    <property type="match status" value="1"/>
</dbReference>
<dbReference type="GO" id="GO:0035556">
    <property type="term" value="P:intracellular signal transduction"/>
    <property type="evidence" value="ECO:0007669"/>
    <property type="project" value="TreeGrafter"/>
</dbReference>
<dbReference type="InterPro" id="IPR011009">
    <property type="entry name" value="Kinase-like_dom_sf"/>
</dbReference>
<dbReference type="Pfam" id="PF00069">
    <property type="entry name" value="Pkinase"/>
    <property type="match status" value="1"/>
</dbReference>
<dbReference type="SUPFAM" id="SSF56112">
    <property type="entry name" value="Protein kinase-like (PK-like)"/>
    <property type="match status" value="1"/>
</dbReference>
<dbReference type="GO" id="GO:0005737">
    <property type="term" value="C:cytoplasm"/>
    <property type="evidence" value="ECO:0007669"/>
    <property type="project" value="TreeGrafter"/>
</dbReference>
<feature type="domain" description="Protein kinase" evidence="4">
    <location>
        <begin position="303"/>
        <end position="585"/>
    </location>
</feature>
<protein>
    <recommendedName>
        <fullName evidence="4">Protein kinase domain-containing protein</fullName>
    </recommendedName>
</protein>
<dbReference type="InterPro" id="IPR008271">
    <property type="entry name" value="Ser/Thr_kinase_AS"/>
</dbReference>
<gene>
    <name evidence="5" type="ORF">BB561_000520</name>
</gene>
<comment type="caution">
    <text evidence="5">The sequence shown here is derived from an EMBL/GenBank/DDBJ whole genome shotgun (WGS) entry which is preliminary data.</text>
</comment>
<dbReference type="STRING" id="133385.A0A2T9YYR8"/>
<accession>A0A2T9YYR8</accession>
<evidence type="ECO:0000256" key="2">
    <source>
        <dbReference type="ARBA" id="ARBA00022840"/>
    </source>
</evidence>
<dbReference type="Gene3D" id="1.10.510.10">
    <property type="entry name" value="Transferase(Phosphotransferase) domain 1"/>
    <property type="match status" value="1"/>
</dbReference>
<dbReference type="OrthoDB" id="40902at2759"/>
<dbReference type="EMBL" id="MBFR01000011">
    <property type="protein sequence ID" value="PVU97488.1"/>
    <property type="molecule type" value="Genomic_DNA"/>
</dbReference>
<sequence>MSSLKTKNTTGLTPIFYEKHDSLIESNSYQNLKFKHFENNNSAKNVSDFSLENDINKNVSDFSLENDINKNVSDFSLENDINKNVYFSKEKNNDRTYDNYNKSKDLQINNKFQDSYKPQNNHILEFYQKDDYDYKDTCVTTKKVESIKFDNTNTVDFQNSQPKKSRKILKIRLINSPEQLEKSKLLINITNDFKAHEVPKTFDKSKKITFKPLNKDGMLGKKLKCSITQVKEVQDYDSGIKLFDHNSLDLDNYFSKQITDYCKKIRKKSVANRRELECIFTEEINKKKNQIDSINKIDLYTEYRYIKNLGNGSYGSVSLMQNVLNKQYFAVKKISRFGKKDEACLDRKKLNVLEKRIIREANLTSILGQAHPHITPLYDIRMSERYYYMFFEYNKGPTLGERVGEHGLPEIEAKVLFRQMVETIKFCHFNSIAHRDIKLENIMIDYQILGKNSQNLCKNLECNHTNYGTIKFIDFGLGSFWDPRERLLTFCGSPLYTAPEIFKGVPYLGPEIDIWSLGICLYAMVSGEFPFKNSKQNNCLEQMQIPVYIMPEHFSNDLKDLLQKIIEPNSKKRPTAEDILLHPWFNSILPGKNNCRYSKKLESANFCCELCSVDREFSELINKERQNTIKINSIDKVDISIVKQIASALSKSSDYVLDEIFSLIKYNIMQSNSTNNYSNVQKTSKNNYNLEQSTSENNYNLEQSTSKNNYNLVQTTSENKYKRSHFFENYNISPAISLYLMLLAHDRKQKLDVFKANTIVNKMIELTPAINTSKKKAHKKSYSLQERSKSTNNLKEKKLTNFKSLDNLIKSFKKSVPNNFFKNFADSSLNPNNEYIQTHSNRFNQNYNGKNQETQFEFLTECWEPTALNDIICKKTVDGNVFIREILQNEVKENSIMLTRSCKPPSMVLEHTLGIIVYFLNHIEIKYNFVQQIPNIISNGIKTPASYSNILLRSIMENRHFLTSKNNIMSHINKKYLDSYCNKKIFLVDLLSKAKNFGTKQKKLKHDLILEDEFDDINVYQVDEEKIENAFVKLNIAEYVSDSDINTHVNKDYCQNRIPLFYYQKSAENTEKYKQKSYNVTRLSEYAAENNDGLPKGYRYSIRYIRGKGRRIMIKTLSETNLKCDTANNNKSVENTAHQNNNFGYNVNNQSSGVTFSKNLRTKKSFGDFTKDLFKKNLFHQHKTIERPSLINTKSLDYSNINVPTKETTATIIAHQTSKLVSSNFEYFEQNIDEIQEKNSCLFKIEFVYKKSKISNQKTNTDKHQIEFNDYYLIVTKLNGNDSRFKVLFYLLKKLFL</sequence>
<dbReference type="Proteomes" id="UP000245383">
    <property type="component" value="Unassembled WGS sequence"/>
</dbReference>
<keyword evidence="2 3" id="KW-0067">ATP-binding</keyword>
<feature type="binding site" evidence="3">
    <location>
        <position position="333"/>
    </location>
    <ligand>
        <name>ATP</name>
        <dbReference type="ChEBI" id="CHEBI:30616"/>
    </ligand>
</feature>
<evidence type="ECO:0000313" key="6">
    <source>
        <dbReference type="Proteomes" id="UP000245383"/>
    </source>
</evidence>
<dbReference type="PROSITE" id="PS50011">
    <property type="entry name" value="PROTEIN_KINASE_DOM"/>
    <property type="match status" value="1"/>
</dbReference>
<organism evidence="5 6">
    <name type="scientific">Smittium simulii</name>
    <dbReference type="NCBI Taxonomy" id="133385"/>
    <lineage>
        <taxon>Eukaryota</taxon>
        <taxon>Fungi</taxon>
        <taxon>Fungi incertae sedis</taxon>
        <taxon>Zoopagomycota</taxon>
        <taxon>Kickxellomycotina</taxon>
        <taxon>Harpellomycetes</taxon>
        <taxon>Harpellales</taxon>
        <taxon>Legeriomycetaceae</taxon>
        <taxon>Smittium</taxon>
    </lineage>
</organism>
<dbReference type="PROSITE" id="PS00108">
    <property type="entry name" value="PROTEIN_KINASE_ST"/>
    <property type="match status" value="1"/>
</dbReference>
<dbReference type="PANTHER" id="PTHR24346">
    <property type="entry name" value="MAP/MICROTUBULE AFFINITY-REGULATING KINASE"/>
    <property type="match status" value="1"/>
</dbReference>
<name>A0A2T9YYR8_9FUNG</name>
<dbReference type="GO" id="GO:0005524">
    <property type="term" value="F:ATP binding"/>
    <property type="evidence" value="ECO:0007669"/>
    <property type="project" value="UniProtKB-UniRule"/>
</dbReference>
<evidence type="ECO:0000259" key="4">
    <source>
        <dbReference type="PROSITE" id="PS50011"/>
    </source>
</evidence>
<dbReference type="PANTHER" id="PTHR24346:SF30">
    <property type="entry name" value="MATERNAL EMBRYONIC LEUCINE ZIPPER KINASE"/>
    <property type="match status" value="1"/>
</dbReference>
<evidence type="ECO:0000256" key="3">
    <source>
        <dbReference type="PROSITE-ProRule" id="PRU10141"/>
    </source>
</evidence>
<evidence type="ECO:0000256" key="1">
    <source>
        <dbReference type="ARBA" id="ARBA00022741"/>
    </source>
</evidence>
<reference evidence="5 6" key="1">
    <citation type="journal article" date="2018" name="MBio">
        <title>Comparative Genomics Reveals the Core Gene Toolbox for the Fungus-Insect Symbiosis.</title>
        <authorList>
            <person name="Wang Y."/>
            <person name="Stata M."/>
            <person name="Wang W."/>
            <person name="Stajich J.E."/>
            <person name="White M.M."/>
            <person name="Moncalvo J.M."/>
        </authorList>
    </citation>
    <scope>NUCLEOTIDE SEQUENCE [LARGE SCALE GENOMIC DNA]</scope>
    <source>
        <strain evidence="5 6">SWE-8-4</strain>
    </source>
</reference>
<keyword evidence="6" id="KW-1185">Reference proteome</keyword>
<dbReference type="InterPro" id="IPR017441">
    <property type="entry name" value="Protein_kinase_ATP_BS"/>
</dbReference>